<evidence type="ECO:0000313" key="10">
    <source>
        <dbReference type="EMBL" id="MDC7956868.1"/>
    </source>
</evidence>
<organism evidence="3 21">
    <name type="scientific">Bacteroides ovatus</name>
    <dbReference type="NCBI Taxonomy" id="28116"/>
    <lineage>
        <taxon>Bacteria</taxon>
        <taxon>Pseudomonadati</taxon>
        <taxon>Bacteroidota</taxon>
        <taxon>Bacteroidia</taxon>
        <taxon>Bacteroidales</taxon>
        <taxon>Bacteroidaceae</taxon>
        <taxon>Bacteroides</taxon>
    </lineage>
</organism>
<dbReference type="EMBL" id="FNDO01000005">
    <property type="protein sequence ID" value="SDH41397.1"/>
    <property type="molecule type" value="Genomic_DNA"/>
</dbReference>
<dbReference type="GeneID" id="29453106"/>
<evidence type="ECO:0000313" key="20">
    <source>
        <dbReference type="Proteomes" id="UP000318823"/>
    </source>
</evidence>
<dbReference type="Proteomes" id="UP000435985">
    <property type="component" value="Unassembled WGS sequence"/>
</dbReference>
<evidence type="ECO:0000313" key="6">
    <source>
        <dbReference type="EMBL" id="KAA4661086.1"/>
    </source>
</evidence>
<evidence type="ECO:0000313" key="9">
    <source>
        <dbReference type="EMBL" id="MDC2744251.1"/>
    </source>
</evidence>
<evidence type="ECO:0000313" key="14">
    <source>
        <dbReference type="EMBL" id="RHH48252.1"/>
    </source>
</evidence>
<dbReference type="Pfam" id="PF13568">
    <property type="entry name" value="OMP_b-brl_2"/>
    <property type="match status" value="1"/>
</dbReference>
<evidence type="ECO:0000313" key="21">
    <source>
        <dbReference type="Proteomes" id="UP000323717"/>
    </source>
</evidence>
<evidence type="ECO:0000313" key="4">
    <source>
        <dbReference type="EMBL" id="KAA4090252.1"/>
    </source>
</evidence>
<accession>A0A139KYE3</accession>
<proteinExistence type="predicted"/>
<sequence>MKKSVLFVLFALISVAGFSQITGWNAKVGMNFSNYTGDLDLNAKVGFKLGGGFEYAFTDTWSLQPSLFLTSKGAKKDGNSINAMYLELPVMAAARFNVADNTNLVVNAGPYFACGIAGKTKFDLGNDTERKVDTFGDDALKRFDAGLGVGVALEFGRIIAGLDGQFGLVDVEKVGNPKNMNFSIIVGYKF</sequence>
<dbReference type="EMBL" id="VWKB01000046">
    <property type="protein sequence ID" value="KAA4090252.1"/>
    <property type="molecule type" value="Genomic_DNA"/>
</dbReference>
<evidence type="ECO:0000313" key="19">
    <source>
        <dbReference type="Proteomes" id="UP000286031"/>
    </source>
</evidence>
<dbReference type="RefSeq" id="WP_004295701.1">
    <property type="nucleotide sequence ID" value="NZ_BAABYJ010000001.1"/>
</dbReference>
<reference evidence="17 18" key="5">
    <citation type="submission" date="2018-08" db="EMBL/GenBank/DDBJ databases">
        <title>A genome reference for cultivated species of the human gut microbiota.</title>
        <authorList>
            <person name="Zou Y."/>
            <person name="Xue W."/>
            <person name="Luo G."/>
        </authorList>
    </citation>
    <scope>NUCLEOTIDE SEQUENCE [LARGE SCALE GENOMIC DNA]</scope>
    <source>
        <strain evidence="13 19">AF04-46</strain>
        <strain evidence="12 17">AF20-9LB</strain>
        <strain evidence="14 18">AM17-48</strain>
    </source>
</reference>
<evidence type="ECO:0000313" key="16">
    <source>
        <dbReference type="Proteomes" id="UP000181870"/>
    </source>
</evidence>
<dbReference type="EMBL" id="QRJR01000006">
    <property type="protein sequence ID" value="RHH48252.1"/>
    <property type="molecule type" value="Genomic_DNA"/>
</dbReference>
<dbReference type="Proteomes" id="UP000365824">
    <property type="component" value="Unassembled WGS sequence"/>
</dbReference>
<keyword evidence="26" id="KW-1185">Reference proteome</keyword>
<dbReference type="Proteomes" id="UP001219389">
    <property type="component" value="Unassembled WGS sequence"/>
</dbReference>
<name>A0A139KYE3_BACOV</name>
<dbReference type="EMBL" id="VWLB01000005">
    <property type="protein sequence ID" value="KAA3930371.1"/>
    <property type="molecule type" value="Genomic_DNA"/>
</dbReference>
<evidence type="ECO:0000313" key="11">
    <source>
        <dbReference type="EMBL" id="QDM07367.1"/>
    </source>
</evidence>
<dbReference type="Proteomes" id="UP000473905">
    <property type="component" value="Unassembled WGS sequence"/>
</dbReference>
<dbReference type="Proteomes" id="UP001215078">
    <property type="component" value="Unassembled WGS sequence"/>
</dbReference>
<dbReference type="EMBL" id="VWFO01000050">
    <property type="protein sequence ID" value="KAA4661086.1"/>
    <property type="molecule type" value="Genomic_DNA"/>
</dbReference>
<reference evidence="11" key="4">
    <citation type="journal article" date="2018" name="Nature">
        <title>Human gut bacteria contain acquired interbacterial defence systems.</title>
        <authorList>
            <person name="Ross B.D."/>
            <person name="Verster A.J."/>
            <person name="Radey M.C."/>
            <person name="Schmidtke D.T."/>
            <person name="Pope C.E."/>
            <person name="Hoffman L.R."/>
            <person name="Hajjar A."/>
            <person name="Peterson S.B."/>
            <person name="Borenstein E."/>
            <person name="Mougous J."/>
        </authorList>
    </citation>
    <scope>NUCLEOTIDE SEQUENCE</scope>
    <source>
        <strain evidence="11">3725 D1 iv</strain>
    </source>
</reference>
<dbReference type="EMBL" id="JAQQPO010000001">
    <property type="protein sequence ID" value="MDC7956868.1"/>
    <property type="molecule type" value="Genomic_DNA"/>
</dbReference>
<dbReference type="Proteomes" id="UP000181870">
    <property type="component" value="Unassembled WGS sequence"/>
</dbReference>
<dbReference type="Proteomes" id="UP000318823">
    <property type="component" value="Chromosome"/>
</dbReference>
<gene>
    <name evidence="14" type="ORF">DW206_09205</name>
    <name evidence="13" type="ORF">DWV35_17915</name>
    <name evidence="12" type="ORF">DWX70_12985</name>
    <name evidence="11" type="ORF">DYI28_00785</name>
    <name evidence="7" type="ORF">F3B53_16080</name>
    <name evidence="5" type="ORF">F3B90_15590</name>
    <name evidence="6" type="ORF">F3B98_24395</name>
    <name evidence="4" type="ORF">F3D66_25350</name>
    <name evidence="3" type="ORF">F3D71_14870</name>
    <name evidence="2" type="ORF">F3F25_04025</name>
    <name evidence="8" type="ORF">PO240_08555</name>
    <name evidence="9" type="ORF">PO382_18700</name>
    <name evidence="10" type="ORF">PQ628_01430</name>
    <name evidence="15" type="ORF">SAMN05192582_1005123</name>
</gene>
<evidence type="ECO:0000313" key="26">
    <source>
        <dbReference type="Proteomes" id="UP000473905"/>
    </source>
</evidence>
<reference evidence="8" key="8">
    <citation type="submission" date="2022-10" db="EMBL/GenBank/DDBJ databases">
        <title>Human gut microbiome strain richness.</title>
        <authorList>
            <person name="Chen-Liaw A."/>
        </authorList>
    </citation>
    <scope>NUCLEOTIDE SEQUENCE</scope>
    <source>
        <strain evidence="9">BSD2780120875st1_E1_BSD2780120875_150330</strain>
        <strain evidence="8">F7_m1001271B151109d0_201107</strain>
        <strain evidence="10">RTP21484st1_H8_RTP21484_190118</strain>
    </source>
</reference>
<evidence type="ECO:0000313" key="7">
    <source>
        <dbReference type="EMBL" id="KAB1325002.1"/>
    </source>
</evidence>
<dbReference type="Proteomes" id="UP001214017">
    <property type="component" value="Unassembled WGS sequence"/>
</dbReference>
<dbReference type="KEGG" id="boa:Bovatus_00991"/>
<reference evidence="11" key="7">
    <citation type="submission" date="2019-07" db="EMBL/GenBank/DDBJ databases">
        <authorList>
            <person name="Ross B.D."/>
            <person name="Verster A.J."/>
            <person name="Radey M.C."/>
            <person name="Schmidtke D.T."/>
            <person name="Pope C.E."/>
            <person name="Hoffman L.R."/>
            <person name="Hajjar A."/>
            <person name="Peterson S.B."/>
            <person name="Borenstein E."/>
            <person name="Mougous J.D."/>
        </authorList>
    </citation>
    <scope>NUCLEOTIDE SEQUENCE</scope>
    <source>
        <strain evidence="11">3725 D1 iv</strain>
    </source>
</reference>
<evidence type="ECO:0000259" key="1">
    <source>
        <dbReference type="Pfam" id="PF13568"/>
    </source>
</evidence>
<dbReference type="Proteomes" id="UP000286031">
    <property type="component" value="Unassembled WGS sequence"/>
</dbReference>
<evidence type="ECO:0000313" key="5">
    <source>
        <dbReference type="EMBL" id="KAA4625552.1"/>
    </source>
</evidence>
<dbReference type="Proteomes" id="UP000323717">
    <property type="component" value="Unassembled WGS sequence"/>
</dbReference>
<dbReference type="InterPro" id="IPR025665">
    <property type="entry name" value="Beta-barrel_OMP_2"/>
</dbReference>
<evidence type="ECO:0000313" key="17">
    <source>
        <dbReference type="Proteomes" id="UP000266492"/>
    </source>
</evidence>
<evidence type="ECO:0000313" key="25">
    <source>
        <dbReference type="Proteomes" id="UP000435985"/>
    </source>
</evidence>
<dbReference type="PATRIC" id="fig|28116.10.peg.3486"/>
<dbReference type="EMBL" id="CP041395">
    <property type="protein sequence ID" value="QDM07367.1"/>
    <property type="molecule type" value="Genomic_DNA"/>
</dbReference>
<evidence type="ECO:0000313" key="22">
    <source>
        <dbReference type="Proteomes" id="UP000365824"/>
    </source>
</evidence>
<feature type="domain" description="Outer membrane protein beta-barrel" evidence="1">
    <location>
        <begin position="23"/>
        <end position="171"/>
    </location>
</feature>
<dbReference type="EMBL" id="VWLE01000210">
    <property type="protein sequence ID" value="KAA3950845.1"/>
    <property type="molecule type" value="Genomic_DNA"/>
</dbReference>
<evidence type="ECO:0000313" key="2">
    <source>
        <dbReference type="EMBL" id="KAA3930371.1"/>
    </source>
</evidence>
<dbReference type="AlphaFoldDB" id="A0A139KYE3"/>
<reference evidence="16" key="2">
    <citation type="submission" date="2016-10" db="EMBL/GenBank/DDBJ databases">
        <authorList>
            <person name="Varghese N."/>
            <person name="Submissions S."/>
        </authorList>
    </citation>
    <scope>NUCLEOTIDE SEQUENCE [LARGE SCALE GENOMIC DNA]</scope>
    <source>
        <strain evidence="16">NLAE-zl-C57</strain>
    </source>
</reference>
<evidence type="ECO:0000313" key="15">
    <source>
        <dbReference type="EMBL" id="SDH41397.1"/>
    </source>
</evidence>
<evidence type="ECO:0000313" key="23">
    <source>
        <dbReference type="Proteomes" id="UP000375690"/>
    </source>
</evidence>
<dbReference type="EMBL" id="VWFP01000015">
    <property type="protein sequence ID" value="KAA4625552.1"/>
    <property type="molecule type" value="Genomic_DNA"/>
</dbReference>
<dbReference type="EMBL" id="JAQNWR010000004">
    <property type="protein sequence ID" value="MDC2407920.1"/>
    <property type="molecule type" value="Genomic_DNA"/>
</dbReference>
<dbReference type="Proteomes" id="UP000375690">
    <property type="component" value="Unassembled WGS sequence"/>
</dbReference>
<dbReference type="STRING" id="28116.Bovatus_00991"/>
<evidence type="ECO:0000313" key="18">
    <source>
        <dbReference type="Proteomes" id="UP000283329"/>
    </source>
</evidence>
<dbReference type="EMBL" id="VWFC01000019">
    <property type="protein sequence ID" value="KAB1325002.1"/>
    <property type="molecule type" value="Genomic_DNA"/>
</dbReference>
<dbReference type="EMBL" id="QRVZ01000009">
    <property type="protein sequence ID" value="RGS83294.1"/>
    <property type="molecule type" value="Genomic_DNA"/>
</dbReference>
<evidence type="ECO:0000313" key="24">
    <source>
        <dbReference type="Proteomes" id="UP000424805"/>
    </source>
</evidence>
<dbReference type="Proteomes" id="UP000283329">
    <property type="component" value="Unassembled WGS sequence"/>
</dbReference>
<evidence type="ECO:0000313" key="3">
    <source>
        <dbReference type="EMBL" id="KAA3950845.1"/>
    </source>
</evidence>
<reference evidence="21 22" key="6">
    <citation type="journal article" date="2019" name="Nat. Med.">
        <title>A library of human gut bacterial isolates paired with longitudinal multiomics data enables mechanistic microbiome research.</title>
        <authorList>
            <person name="Poyet M."/>
            <person name="Groussin M."/>
            <person name="Gibbons S.M."/>
            <person name="Avila-Pacheco J."/>
            <person name="Jiang X."/>
            <person name="Kearney S.M."/>
            <person name="Perrotta A.R."/>
            <person name="Berdy B."/>
            <person name="Zhao S."/>
            <person name="Lieberman T.D."/>
            <person name="Swanson P.K."/>
            <person name="Smith M."/>
            <person name="Roesemann S."/>
            <person name="Alexander J.E."/>
            <person name="Rich S.A."/>
            <person name="Livny J."/>
            <person name="Vlamakis H."/>
            <person name="Clish C."/>
            <person name="Bullock K."/>
            <person name="Deik A."/>
            <person name="Scott J."/>
            <person name="Pierce K.A."/>
            <person name="Xavier R.J."/>
            <person name="Alm E.J."/>
        </authorList>
    </citation>
    <scope>NUCLEOTIDE SEQUENCE [LARGE SCALE GENOMIC DNA]</scope>
    <source>
        <strain evidence="4 26">BIOML-A134</strain>
        <strain evidence="6 25">BIOML-A14</strain>
        <strain evidence="5 24">BIOML-A15</strain>
        <strain evidence="2 22">BIOML-A160</strain>
        <strain evidence="3 21">BIOML-A163</strain>
        <strain evidence="7 23">BIOML-A2</strain>
    </source>
</reference>
<dbReference type="EMBL" id="JAQNZF010000028">
    <property type="protein sequence ID" value="MDC2744251.1"/>
    <property type="molecule type" value="Genomic_DNA"/>
</dbReference>
<reference evidence="15" key="1">
    <citation type="submission" date="2016-10" db="EMBL/GenBank/DDBJ databases">
        <authorList>
            <person name="de Groot N.N."/>
        </authorList>
    </citation>
    <scope>NUCLEOTIDE SEQUENCE [LARGE SCALE GENOMIC DNA]</scope>
    <source>
        <strain evidence="15">NLAE-zl-C57</strain>
    </source>
</reference>
<dbReference type="Proteomes" id="UP000424805">
    <property type="component" value="Unassembled WGS sequence"/>
</dbReference>
<evidence type="ECO:0000313" key="13">
    <source>
        <dbReference type="EMBL" id="RGX07632.1"/>
    </source>
</evidence>
<evidence type="ECO:0000313" key="12">
    <source>
        <dbReference type="EMBL" id="RGS83294.1"/>
    </source>
</evidence>
<evidence type="ECO:0000313" key="8">
    <source>
        <dbReference type="EMBL" id="MDC2407920.1"/>
    </source>
</evidence>
<dbReference type="Proteomes" id="UP000266492">
    <property type="component" value="Unassembled WGS sequence"/>
</dbReference>
<reference evidence="20" key="3">
    <citation type="journal article" date="2018" name="J. Anim. Genet.">
        <title>Acquired interbacterial defense systems protect against interspecies antagonism in the human gut microbiome.</title>
        <authorList>
            <person name="Ross B.D."/>
            <person name="Verster A.J."/>
            <person name="Radey M.C."/>
            <person name="Schmidtke D.T."/>
            <person name="Pope C.E."/>
            <person name="Hoffman L.R."/>
            <person name="Hajjar A."/>
            <person name="Peterson S.B."/>
            <person name="Borenstein E."/>
            <person name="Mougous J."/>
        </authorList>
    </citation>
    <scope>NUCLEOTIDE SEQUENCE [LARGE SCALE GENOMIC DNA]</scope>
    <source>
        <strain evidence="20">3725 D1 iv</strain>
    </source>
</reference>
<dbReference type="EMBL" id="QSBI01000026">
    <property type="protein sequence ID" value="RGX07632.1"/>
    <property type="molecule type" value="Genomic_DNA"/>
</dbReference>
<protein>
    <submittedName>
        <fullName evidence="15">Outer membrane protein beta-barrel domain-containing protein</fullName>
    </submittedName>
    <submittedName>
        <fullName evidence="3">PorT family protein</fullName>
    </submittedName>
    <submittedName>
        <fullName evidence="8">Porin family protein</fullName>
    </submittedName>
</protein>